<comment type="caution">
    <text evidence="1">The sequence shown here is derived from an EMBL/GenBank/DDBJ whole genome shotgun (WGS) entry which is preliminary data.</text>
</comment>
<proteinExistence type="predicted"/>
<accession>A0ABR7GGS2</accession>
<reference evidence="1 2" key="1">
    <citation type="submission" date="2020-08" db="EMBL/GenBank/DDBJ databases">
        <title>Genome public.</title>
        <authorList>
            <person name="Liu C."/>
            <person name="Sun Q."/>
        </authorList>
    </citation>
    <scope>NUCLEOTIDE SEQUENCE [LARGE SCALE GENOMIC DNA]</scope>
    <source>
        <strain evidence="1 2">NSJ-9</strain>
    </source>
</reference>
<gene>
    <name evidence="1" type="ORF">H8R94_08595</name>
</gene>
<keyword evidence="2" id="KW-1185">Reference proteome</keyword>
<evidence type="ECO:0008006" key="3">
    <source>
        <dbReference type="Google" id="ProtNLM"/>
    </source>
</evidence>
<dbReference type="EMBL" id="JACOPG010000003">
    <property type="protein sequence ID" value="MBC5686653.1"/>
    <property type="molecule type" value="Genomic_DNA"/>
</dbReference>
<sequence length="218" mass="26005">MDQVQKEKYQARILDLLILDKKQKILVVNNENPIFAEDLRERGLSVEETDDKIDMQASYDVIILFGMLRGGLTQSTMEEVMKFLAARLDEHGQLLWCVDNKFGLKYWSGMQYEKGGFFRTLESTENEDVISYQKIMNLLLEMPEVDSTVYYPYPDYRYPMEIYSDEWMPSKGSLENYDFNFEYFRYRFFDESKVWDNIIEEGLFSEFANSFAVKIERR</sequence>
<evidence type="ECO:0000313" key="2">
    <source>
        <dbReference type="Proteomes" id="UP000643810"/>
    </source>
</evidence>
<evidence type="ECO:0000313" key="1">
    <source>
        <dbReference type="EMBL" id="MBC5686653.1"/>
    </source>
</evidence>
<dbReference type="Proteomes" id="UP000643810">
    <property type="component" value="Unassembled WGS sequence"/>
</dbReference>
<protein>
    <recommendedName>
        <fullName evidence="3">Class I SAM-dependent methyltransferase</fullName>
    </recommendedName>
</protein>
<dbReference type="RefSeq" id="WP_186854409.1">
    <property type="nucleotide sequence ID" value="NZ_JACOPG010000003.1"/>
</dbReference>
<name>A0ABR7GGS2_9FIRM</name>
<organism evidence="1 2">
    <name type="scientific">Roseburia lenta</name>
    <dbReference type="NCBI Taxonomy" id="2763061"/>
    <lineage>
        <taxon>Bacteria</taxon>
        <taxon>Bacillati</taxon>
        <taxon>Bacillota</taxon>
        <taxon>Clostridia</taxon>
        <taxon>Lachnospirales</taxon>
        <taxon>Lachnospiraceae</taxon>
        <taxon>Roseburia</taxon>
    </lineage>
</organism>